<dbReference type="GO" id="GO:0008168">
    <property type="term" value="F:methyltransferase activity"/>
    <property type="evidence" value="ECO:0007669"/>
    <property type="project" value="UniProtKB-KW"/>
</dbReference>
<keyword evidence="1" id="KW-0808">Transferase</keyword>
<keyword evidence="1" id="KW-0489">Methyltransferase</keyword>
<dbReference type="Pfam" id="PF13489">
    <property type="entry name" value="Methyltransf_23"/>
    <property type="match status" value="1"/>
</dbReference>
<evidence type="ECO:0000313" key="1">
    <source>
        <dbReference type="EMBL" id="SHI95236.1"/>
    </source>
</evidence>
<gene>
    <name evidence="1" type="ORF">SAMN04488508_104202</name>
</gene>
<dbReference type="Gene3D" id="3.40.50.150">
    <property type="entry name" value="Vaccinia Virus protein VP39"/>
    <property type="match status" value="1"/>
</dbReference>
<sequence>MEEKKQKEEQPIFVSCKDHTVSGETFHLISDTNYDMLVTTPKPKEEDLGKYYESEDYISHTDNKRSLFEKVYHLVKSYALRKKVGLITKLNNGSGTILDIGAGTGDFLSKAKNGGWTVSGIEPNEQAKQLAQQKEVLLHTKTDEFEDHSFDIITLWHVLEHVPDLQHQIQEIKRLLKPGGYVIVAVPNFKSYDATHYKSFWAAFDVPRHLWHFSKNAIQKLFAEQGLNLTQTLPMHFDAYYVSLLSEKYKTSKMNFLSAFWIGFRSNIKAIRSKEYSSHVYVLKNS</sequence>
<protein>
    <submittedName>
        <fullName evidence="1">Methyltransferase domain-containing protein</fullName>
    </submittedName>
</protein>
<name>A0A1M6FC63_9FLAO</name>
<dbReference type="SUPFAM" id="SSF53335">
    <property type="entry name" value="S-adenosyl-L-methionine-dependent methyltransferases"/>
    <property type="match status" value="1"/>
</dbReference>
<dbReference type="STRING" id="570521.SAMN04488508_104202"/>
<accession>A0A1M6FC63</accession>
<dbReference type="InterPro" id="IPR029063">
    <property type="entry name" value="SAM-dependent_MTases_sf"/>
</dbReference>
<dbReference type="AlphaFoldDB" id="A0A1M6FC63"/>
<evidence type="ECO:0000313" key="2">
    <source>
        <dbReference type="Proteomes" id="UP000184432"/>
    </source>
</evidence>
<dbReference type="Proteomes" id="UP000184432">
    <property type="component" value="Unassembled WGS sequence"/>
</dbReference>
<organism evidence="1 2">
    <name type="scientific">Aquimarina spongiae</name>
    <dbReference type="NCBI Taxonomy" id="570521"/>
    <lineage>
        <taxon>Bacteria</taxon>
        <taxon>Pseudomonadati</taxon>
        <taxon>Bacteroidota</taxon>
        <taxon>Flavobacteriia</taxon>
        <taxon>Flavobacteriales</taxon>
        <taxon>Flavobacteriaceae</taxon>
        <taxon>Aquimarina</taxon>
    </lineage>
</organism>
<dbReference type="EMBL" id="FQYP01000004">
    <property type="protein sequence ID" value="SHI95236.1"/>
    <property type="molecule type" value="Genomic_DNA"/>
</dbReference>
<reference evidence="2" key="1">
    <citation type="submission" date="2016-11" db="EMBL/GenBank/DDBJ databases">
        <authorList>
            <person name="Varghese N."/>
            <person name="Submissions S."/>
        </authorList>
    </citation>
    <scope>NUCLEOTIDE SEQUENCE [LARGE SCALE GENOMIC DNA]</scope>
    <source>
        <strain evidence="2">DSM 22623</strain>
    </source>
</reference>
<proteinExistence type="predicted"/>
<dbReference type="GO" id="GO:0032259">
    <property type="term" value="P:methylation"/>
    <property type="evidence" value="ECO:0007669"/>
    <property type="project" value="UniProtKB-KW"/>
</dbReference>
<dbReference type="PANTHER" id="PTHR43861">
    <property type="entry name" value="TRANS-ACONITATE 2-METHYLTRANSFERASE-RELATED"/>
    <property type="match status" value="1"/>
</dbReference>
<keyword evidence="2" id="KW-1185">Reference proteome</keyword>
<dbReference type="CDD" id="cd02440">
    <property type="entry name" value="AdoMet_MTases"/>
    <property type="match status" value="1"/>
</dbReference>